<dbReference type="EMBL" id="CM037152">
    <property type="protein sequence ID" value="KAH7834709.1"/>
    <property type="molecule type" value="Genomic_DNA"/>
</dbReference>
<reference evidence="1 2" key="1">
    <citation type="journal article" date="2021" name="Hortic Res">
        <title>High-quality reference genome and annotation aids understanding of berry development for evergreen blueberry (Vaccinium darrowii).</title>
        <authorList>
            <person name="Yu J."/>
            <person name="Hulse-Kemp A.M."/>
            <person name="Babiker E."/>
            <person name="Staton M."/>
        </authorList>
    </citation>
    <scope>NUCLEOTIDE SEQUENCE [LARGE SCALE GENOMIC DNA]</scope>
    <source>
        <strain evidence="2">cv. NJ 8807/NJ 8810</strain>
        <tissue evidence="1">Young leaf</tissue>
    </source>
</reference>
<accession>A0ACB7X207</accession>
<comment type="caution">
    <text evidence="1">The sequence shown here is derived from an EMBL/GenBank/DDBJ whole genome shotgun (WGS) entry which is preliminary data.</text>
</comment>
<sequence length="489" mass="54195">MAEVEEARGTKDAEVKDMESQIHHALRSRIQHFEQQADSLTFEGVRRLLEEDLGLETYALDIHKRFVKQCLLKCLKGGDGENDSKSSAETVEKHVDTGKGEMAESLEKEQLREDVKVPNSEDEEKMEDSPVMGLLTGNKKTKVQTKETQGVGKKEVPTESTIKEAIKKRASYLEANSETVTMAGFRRLLEEDLDLDKDTLFPFKKFISDQVDKVLNSPKVSEPASGGKKKTPVKNTGSKASKKISSEGTSESEEIEDERKSKKKVASGKKIPKSEEPRKRKRPVKETKESSKKRSKLAEGSGEINDAEAGGTASEDDQSLSSAEKPGKTKEAATPAYGKRVEHLKSIIKSCGMSVPPVVYKKVKQVSENEREGFLVKELKDILSREGLSSDPSEKEIKEVKKRKDRAKELEGIDMSNIVSSTRRRSTTSFSTSFVPPPRPEVTVKIDSENAEDTESSNDEGGTDNDGDDEDGDDSQSEELNEDEDEDSD</sequence>
<keyword evidence="2" id="KW-1185">Reference proteome</keyword>
<name>A0ACB7X207_9ERIC</name>
<evidence type="ECO:0000313" key="1">
    <source>
        <dbReference type="EMBL" id="KAH7834709.1"/>
    </source>
</evidence>
<organism evidence="1 2">
    <name type="scientific">Vaccinium darrowii</name>
    <dbReference type="NCBI Taxonomy" id="229202"/>
    <lineage>
        <taxon>Eukaryota</taxon>
        <taxon>Viridiplantae</taxon>
        <taxon>Streptophyta</taxon>
        <taxon>Embryophyta</taxon>
        <taxon>Tracheophyta</taxon>
        <taxon>Spermatophyta</taxon>
        <taxon>Magnoliopsida</taxon>
        <taxon>eudicotyledons</taxon>
        <taxon>Gunneridae</taxon>
        <taxon>Pentapetalae</taxon>
        <taxon>asterids</taxon>
        <taxon>Ericales</taxon>
        <taxon>Ericaceae</taxon>
        <taxon>Vaccinioideae</taxon>
        <taxon>Vaccinieae</taxon>
        <taxon>Vaccinium</taxon>
    </lineage>
</organism>
<dbReference type="Proteomes" id="UP000828048">
    <property type="component" value="Chromosome 2"/>
</dbReference>
<gene>
    <name evidence="1" type="ORF">Vadar_018832</name>
</gene>
<evidence type="ECO:0000313" key="2">
    <source>
        <dbReference type="Proteomes" id="UP000828048"/>
    </source>
</evidence>
<proteinExistence type="predicted"/>
<protein>
    <submittedName>
        <fullName evidence="1">Uncharacterized protein</fullName>
    </submittedName>
</protein>